<dbReference type="EMBL" id="UGXC01000002">
    <property type="protein sequence ID" value="SUG28090.1"/>
    <property type="molecule type" value="Genomic_DNA"/>
</dbReference>
<sequence>MIGKIITGSGSVIALLYTLLIIFAMGGFDRTGTINSNIDFFGFESGNIYAVLLFLCYVTVLVLCYIVISKGKNNTIGVVLIISFIIGAVLLILVVKITLVQKYLFDFYISWFYHGVYYEGEDKVPQVFSFISRLVVLCFCCGSIISLCIVKSINRSLINM</sequence>
<dbReference type="AlphaFoldDB" id="A0A379SIN5"/>
<feature type="transmembrane region" description="Helical" evidence="1">
    <location>
        <begin position="130"/>
        <end position="150"/>
    </location>
</feature>
<feature type="transmembrane region" description="Helical" evidence="1">
    <location>
        <begin position="75"/>
        <end position="99"/>
    </location>
</feature>
<organism evidence="2 3">
    <name type="scientific">Salmonella enterica subsp. arizonae</name>
    <dbReference type="NCBI Taxonomy" id="59203"/>
    <lineage>
        <taxon>Bacteria</taxon>
        <taxon>Pseudomonadati</taxon>
        <taxon>Pseudomonadota</taxon>
        <taxon>Gammaproteobacteria</taxon>
        <taxon>Enterobacterales</taxon>
        <taxon>Enterobacteriaceae</taxon>
        <taxon>Salmonella</taxon>
    </lineage>
</organism>
<gene>
    <name evidence="2" type="ORF">NCTC7303_00208</name>
</gene>
<feature type="transmembrane region" description="Helical" evidence="1">
    <location>
        <begin position="48"/>
        <end position="68"/>
    </location>
</feature>
<evidence type="ECO:0000313" key="2">
    <source>
        <dbReference type="EMBL" id="SUG28090.1"/>
    </source>
</evidence>
<dbReference type="Proteomes" id="UP000255443">
    <property type="component" value="Unassembled WGS sequence"/>
</dbReference>
<reference evidence="2 3" key="1">
    <citation type="submission" date="2018-06" db="EMBL/GenBank/DDBJ databases">
        <authorList>
            <consortium name="Pathogen Informatics"/>
            <person name="Doyle S."/>
        </authorList>
    </citation>
    <scope>NUCLEOTIDE SEQUENCE [LARGE SCALE GENOMIC DNA]</scope>
    <source>
        <strain evidence="2 3">NCTC7303</strain>
    </source>
</reference>
<keyword evidence="1" id="KW-0472">Membrane</keyword>
<keyword evidence="1" id="KW-0812">Transmembrane</keyword>
<feature type="transmembrane region" description="Helical" evidence="1">
    <location>
        <begin position="12"/>
        <end position="28"/>
    </location>
</feature>
<protein>
    <submittedName>
        <fullName evidence="2">Uncharacterized protein</fullName>
    </submittedName>
</protein>
<proteinExistence type="predicted"/>
<keyword evidence="1" id="KW-1133">Transmembrane helix</keyword>
<evidence type="ECO:0000256" key="1">
    <source>
        <dbReference type="SAM" id="Phobius"/>
    </source>
</evidence>
<evidence type="ECO:0000313" key="3">
    <source>
        <dbReference type="Proteomes" id="UP000255443"/>
    </source>
</evidence>
<name>A0A379SIN5_SALER</name>
<accession>A0A379SIN5</accession>